<dbReference type="EMBL" id="BPLR01001234">
    <property type="protein sequence ID" value="GIZ00983.1"/>
    <property type="molecule type" value="Genomic_DNA"/>
</dbReference>
<accession>A0AAV4Y1P8</accession>
<evidence type="ECO:0000313" key="2">
    <source>
        <dbReference type="Proteomes" id="UP001054945"/>
    </source>
</evidence>
<protein>
    <submittedName>
        <fullName evidence="1">Uncharacterized protein</fullName>
    </submittedName>
</protein>
<comment type="caution">
    <text evidence="1">The sequence shown here is derived from an EMBL/GenBank/DDBJ whole genome shotgun (WGS) entry which is preliminary data.</text>
</comment>
<reference evidence="1 2" key="1">
    <citation type="submission" date="2021-06" db="EMBL/GenBank/DDBJ databases">
        <title>Caerostris extrusa draft genome.</title>
        <authorList>
            <person name="Kono N."/>
            <person name="Arakawa K."/>
        </authorList>
    </citation>
    <scope>NUCLEOTIDE SEQUENCE [LARGE SCALE GENOMIC DNA]</scope>
</reference>
<organism evidence="1 2">
    <name type="scientific">Caerostris extrusa</name>
    <name type="common">Bark spider</name>
    <name type="synonym">Caerostris bankana</name>
    <dbReference type="NCBI Taxonomy" id="172846"/>
    <lineage>
        <taxon>Eukaryota</taxon>
        <taxon>Metazoa</taxon>
        <taxon>Ecdysozoa</taxon>
        <taxon>Arthropoda</taxon>
        <taxon>Chelicerata</taxon>
        <taxon>Arachnida</taxon>
        <taxon>Araneae</taxon>
        <taxon>Araneomorphae</taxon>
        <taxon>Entelegynae</taxon>
        <taxon>Araneoidea</taxon>
        <taxon>Araneidae</taxon>
        <taxon>Caerostris</taxon>
    </lineage>
</organism>
<sequence length="147" mass="16641">MYLLDICTNLRVNYNFRRPTDIPETKPRPSNLNASHCISTRSLHPPGGLEESNENACLREQRLSPEGISSAPFRTSIPLSSQRCRPDQWRLSVKNDRFHPPPPVMGSEGVLIGRGAEELRWHQDELHLFGYVASSGCWSINEARCTL</sequence>
<dbReference type="Proteomes" id="UP001054945">
    <property type="component" value="Unassembled WGS sequence"/>
</dbReference>
<dbReference type="AlphaFoldDB" id="A0AAV4Y1P8"/>
<proteinExistence type="predicted"/>
<gene>
    <name evidence="1" type="ORF">CEXT_460291</name>
</gene>
<name>A0AAV4Y1P8_CAEEX</name>
<evidence type="ECO:0000313" key="1">
    <source>
        <dbReference type="EMBL" id="GIZ00983.1"/>
    </source>
</evidence>
<keyword evidence="2" id="KW-1185">Reference proteome</keyword>